<feature type="domain" description="Fatty acid desaturase" evidence="2">
    <location>
        <begin position="78"/>
        <end position="347"/>
    </location>
</feature>
<dbReference type="PANTHER" id="PTHR19353">
    <property type="entry name" value="FATTY ACID DESATURASE 2"/>
    <property type="match status" value="1"/>
</dbReference>
<feature type="transmembrane region" description="Helical" evidence="1">
    <location>
        <begin position="77"/>
        <end position="96"/>
    </location>
</feature>
<evidence type="ECO:0000313" key="4">
    <source>
        <dbReference type="Proteomes" id="UP001156666"/>
    </source>
</evidence>
<gene>
    <name evidence="3" type="ORF">GCM10007940_04790</name>
</gene>
<name>A0AA37SMP1_9BACT</name>
<keyword evidence="1" id="KW-0472">Membrane</keyword>
<protein>
    <submittedName>
        <fullName evidence="3">Fatty acid desaturase</fullName>
    </submittedName>
</protein>
<feature type="transmembrane region" description="Helical" evidence="1">
    <location>
        <begin position="52"/>
        <end position="71"/>
    </location>
</feature>
<reference evidence="3" key="2">
    <citation type="submission" date="2023-01" db="EMBL/GenBank/DDBJ databases">
        <title>Draft genome sequence of Portibacter lacus strain NBRC 108769.</title>
        <authorList>
            <person name="Sun Q."/>
            <person name="Mori K."/>
        </authorList>
    </citation>
    <scope>NUCLEOTIDE SEQUENCE</scope>
    <source>
        <strain evidence="3">NBRC 108769</strain>
    </source>
</reference>
<feature type="transmembrane region" description="Helical" evidence="1">
    <location>
        <begin position="171"/>
        <end position="187"/>
    </location>
</feature>
<dbReference type="PANTHER" id="PTHR19353:SF19">
    <property type="entry name" value="DELTA(5) FATTY ACID DESATURASE C-RELATED"/>
    <property type="match status" value="1"/>
</dbReference>
<evidence type="ECO:0000256" key="1">
    <source>
        <dbReference type="SAM" id="Phobius"/>
    </source>
</evidence>
<feature type="transmembrane region" description="Helical" evidence="1">
    <location>
        <begin position="108"/>
        <end position="127"/>
    </location>
</feature>
<dbReference type="GO" id="GO:0008610">
    <property type="term" value="P:lipid biosynthetic process"/>
    <property type="evidence" value="ECO:0007669"/>
    <property type="project" value="UniProtKB-ARBA"/>
</dbReference>
<evidence type="ECO:0000259" key="2">
    <source>
        <dbReference type="Pfam" id="PF00487"/>
    </source>
</evidence>
<proteinExistence type="predicted"/>
<comment type="caution">
    <text evidence="3">The sequence shown here is derived from an EMBL/GenBank/DDBJ whole genome shotgun (WGS) entry which is preliminary data.</text>
</comment>
<dbReference type="PIRSF" id="PIRSF015921">
    <property type="entry name" value="FA_sphinglp_des"/>
    <property type="match status" value="1"/>
</dbReference>
<keyword evidence="1" id="KW-0812">Transmembrane</keyword>
<accession>A0AA37SMP1</accession>
<keyword evidence="1" id="KW-1133">Transmembrane helix</keyword>
<dbReference type="Proteomes" id="UP001156666">
    <property type="component" value="Unassembled WGS sequence"/>
</dbReference>
<feature type="transmembrane region" description="Helical" evidence="1">
    <location>
        <begin position="246"/>
        <end position="266"/>
    </location>
</feature>
<sequence>MNNTATVKAPETVKFSKKDPAMFFKTLHSRVNSYFKDQNITKTGNINMYIKTIAMLSFYIIPFVLVLTGVVTGVATLAMYAIIGIGVAGIGLSVMHDANHGSYSKNKFVNTLLSLSMNMVGGSSFTWKMQHNLMHHTYTNIYHLDEDIDDKPFLRLSPHGKMKSYHKFQHIYAPILYSLATISWISFKDFKQLRAYNRSGLTVKTGHNPVLITLKMVFSKLCYFFIFLGLPLILGVQWYYAIPGFILAHLIAGFIITVIFQLAHVVEGPEHHDAMETPEMENTWAIHQLRTTANFSPKSKLITWFVGGLNFQIEHHLFPNICHIHYPKVAEIVRNTVAEFDLPYHEYRKLNEAFQSHLRVLKSFGNPNLAVG</sequence>
<dbReference type="GO" id="GO:0016020">
    <property type="term" value="C:membrane"/>
    <property type="evidence" value="ECO:0007669"/>
    <property type="project" value="TreeGrafter"/>
</dbReference>
<dbReference type="AlphaFoldDB" id="A0AA37SMP1"/>
<feature type="transmembrane region" description="Helical" evidence="1">
    <location>
        <begin position="221"/>
        <end position="240"/>
    </location>
</feature>
<dbReference type="CDD" id="cd03506">
    <property type="entry name" value="Delta6-FADS-like"/>
    <property type="match status" value="1"/>
</dbReference>
<dbReference type="GO" id="GO:0016717">
    <property type="term" value="F:oxidoreductase activity, acting on paired donors, with oxidation of a pair of donors resulting in the reduction of molecular oxygen to two molecules of water"/>
    <property type="evidence" value="ECO:0007669"/>
    <property type="project" value="TreeGrafter"/>
</dbReference>
<dbReference type="Pfam" id="PF00487">
    <property type="entry name" value="FA_desaturase"/>
    <property type="match status" value="1"/>
</dbReference>
<organism evidence="3 4">
    <name type="scientific">Portibacter lacus</name>
    <dbReference type="NCBI Taxonomy" id="1099794"/>
    <lineage>
        <taxon>Bacteria</taxon>
        <taxon>Pseudomonadati</taxon>
        <taxon>Bacteroidota</taxon>
        <taxon>Saprospiria</taxon>
        <taxon>Saprospirales</taxon>
        <taxon>Haliscomenobacteraceae</taxon>
        <taxon>Portibacter</taxon>
    </lineage>
</organism>
<keyword evidence="4" id="KW-1185">Reference proteome</keyword>
<reference evidence="3" key="1">
    <citation type="journal article" date="2014" name="Int. J. Syst. Evol. Microbiol.">
        <title>Complete genome sequence of Corynebacterium casei LMG S-19264T (=DSM 44701T), isolated from a smear-ripened cheese.</title>
        <authorList>
            <consortium name="US DOE Joint Genome Institute (JGI-PGF)"/>
            <person name="Walter F."/>
            <person name="Albersmeier A."/>
            <person name="Kalinowski J."/>
            <person name="Ruckert C."/>
        </authorList>
    </citation>
    <scope>NUCLEOTIDE SEQUENCE</scope>
    <source>
        <strain evidence="3">NBRC 108769</strain>
    </source>
</reference>
<evidence type="ECO:0000313" key="3">
    <source>
        <dbReference type="EMBL" id="GLR15864.1"/>
    </source>
</evidence>
<dbReference type="EMBL" id="BSOH01000001">
    <property type="protein sequence ID" value="GLR15864.1"/>
    <property type="molecule type" value="Genomic_DNA"/>
</dbReference>
<dbReference type="RefSeq" id="WP_235294557.1">
    <property type="nucleotide sequence ID" value="NZ_BSOH01000001.1"/>
</dbReference>
<dbReference type="InterPro" id="IPR005804">
    <property type="entry name" value="FA_desaturase_dom"/>
</dbReference>
<dbReference type="InterPro" id="IPR012171">
    <property type="entry name" value="Fatty_acid_desaturase"/>
</dbReference>